<evidence type="ECO:0000313" key="2">
    <source>
        <dbReference type="EMBL" id="KAE9386043.1"/>
    </source>
</evidence>
<protein>
    <submittedName>
        <fullName evidence="2">Uncharacterized protein</fullName>
    </submittedName>
</protein>
<organism evidence="2 3">
    <name type="scientific">Gymnopus androsaceus JB14</name>
    <dbReference type="NCBI Taxonomy" id="1447944"/>
    <lineage>
        <taxon>Eukaryota</taxon>
        <taxon>Fungi</taxon>
        <taxon>Dikarya</taxon>
        <taxon>Basidiomycota</taxon>
        <taxon>Agaricomycotina</taxon>
        <taxon>Agaricomycetes</taxon>
        <taxon>Agaricomycetidae</taxon>
        <taxon>Agaricales</taxon>
        <taxon>Marasmiineae</taxon>
        <taxon>Omphalotaceae</taxon>
        <taxon>Gymnopus</taxon>
    </lineage>
</organism>
<feature type="compositionally biased region" description="Basic and acidic residues" evidence="1">
    <location>
        <begin position="215"/>
        <end position="226"/>
    </location>
</feature>
<dbReference type="Proteomes" id="UP000799118">
    <property type="component" value="Unassembled WGS sequence"/>
</dbReference>
<sequence length="268" mass="30331">MKARKLAKLGKKKVSDFTETLGQHPHHVGMEMSTIEEDRKVPPNIHHFISSNKNHPIHLSEFLHLDKHEDPAKKVSKYFWTFKTLDIDDFFHQNFYRKLKDHPLGCLLEQEFDGDTHKSFTDEQCKSIVLFDNKMFATKTLRINFTMYDVHQDQDVINPCTDHCNVMVHSPDMSPCAHPFWDMFMRHLGGGVGHIDAQATTTVNTSGGPVDEDKDNLGRPNEHGDSDLESEDNDSDLERSLSDGGSNNDLGPDDGEDTDDSDGGYGSM</sequence>
<keyword evidence="3" id="KW-1185">Reference proteome</keyword>
<name>A0A6A4GL33_9AGAR</name>
<evidence type="ECO:0000256" key="1">
    <source>
        <dbReference type="SAM" id="MobiDB-lite"/>
    </source>
</evidence>
<dbReference type="OrthoDB" id="3267098at2759"/>
<dbReference type="AlphaFoldDB" id="A0A6A4GL33"/>
<gene>
    <name evidence="2" type="ORF">BT96DRAFT_1006477</name>
</gene>
<accession>A0A6A4GL33</accession>
<proteinExistence type="predicted"/>
<feature type="region of interest" description="Disordered" evidence="1">
    <location>
        <begin position="201"/>
        <end position="268"/>
    </location>
</feature>
<dbReference type="EMBL" id="ML769919">
    <property type="protein sequence ID" value="KAE9386043.1"/>
    <property type="molecule type" value="Genomic_DNA"/>
</dbReference>
<evidence type="ECO:0000313" key="3">
    <source>
        <dbReference type="Proteomes" id="UP000799118"/>
    </source>
</evidence>
<feature type="compositionally biased region" description="Acidic residues" evidence="1">
    <location>
        <begin position="251"/>
        <end position="262"/>
    </location>
</feature>
<reference evidence="2" key="1">
    <citation type="journal article" date="2019" name="Environ. Microbiol.">
        <title>Fungal ecological strategies reflected in gene transcription - a case study of two litter decomposers.</title>
        <authorList>
            <person name="Barbi F."/>
            <person name="Kohler A."/>
            <person name="Barry K."/>
            <person name="Baskaran P."/>
            <person name="Daum C."/>
            <person name="Fauchery L."/>
            <person name="Ihrmark K."/>
            <person name="Kuo A."/>
            <person name="LaButti K."/>
            <person name="Lipzen A."/>
            <person name="Morin E."/>
            <person name="Grigoriev I.V."/>
            <person name="Henrissat B."/>
            <person name="Lindahl B."/>
            <person name="Martin F."/>
        </authorList>
    </citation>
    <scope>NUCLEOTIDE SEQUENCE</scope>
    <source>
        <strain evidence="2">JB14</strain>
    </source>
</reference>